<gene>
    <name evidence="2" type="ORF">PDIGIT_LOCUS13470</name>
</gene>
<evidence type="ECO:0000313" key="2">
    <source>
        <dbReference type="EMBL" id="CAI6340295.1"/>
    </source>
</evidence>
<comment type="caution">
    <text evidence="2">The sequence shown here is derived from an EMBL/GenBank/DDBJ whole genome shotgun (WGS) entry which is preliminary data.</text>
</comment>
<reference evidence="2" key="1">
    <citation type="submission" date="2023-01" db="EMBL/GenBank/DDBJ databases">
        <authorList>
            <person name="Van Ghelder C."/>
            <person name="Rancurel C."/>
        </authorList>
    </citation>
    <scope>NUCLEOTIDE SEQUENCE</scope>
    <source>
        <strain evidence="2">CNCM I-4278</strain>
    </source>
</reference>
<keyword evidence="3" id="KW-1185">Reference proteome</keyword>
<accession>A0A9W4XTP8</accession>
<feature type="compositionally biased region" description="Basic residues" evidence="1">
    <location>
        <begin position="78"/>
        <end position="87"/>
    </location>
</feature>
<feature type="region of interest" description="Disordered" evidence="1">
    <location>
        <begin position="72"/>
        <end position="104"/>
    </location>
</feature>
<feature type="compositionally biased region" description="Basic and acidic residues" evidence="1">
    <location>
        <begin position="88"/>
        <end position="97"/>
    </location>
</feature>
<proteinExistence type="predicted"/>
<evidence type="ECO:0000256" key="1">
    <source>
        <dbReference type="SAM" id="MobiDB-lite"/>
    </source>
</evidence>
<protein>
    <submittedName>
        <fullName evidence="2">Uncharacterized protein</fullName>
    </submittedName>
</protein>
<organism evidence="2 3">
    <name type="scientific">Periconia digitata</name>
    <dbReference type="NCBI Taxonomy" id="1303443"/>
    <lineage>
        <taxon>Eukaryota</taxon>
        <taxon>Fungi</taxon>
        <taxon>Dikarya</taxon>
        <taxon>Ascomycota</taxon>
        <taxon>Pezizomycotina</taxon>
        <taxon>Dothideomycetes</taxon>
        <taxon>Pleosporomycetidae</taxon>
        <taxon>Pleosporales</taxon>
        <taxon>Massarineae</taxon>
        <taxon>Periconiaceae</taxon>
        <taxon>Periconia</taxon>
    </lineage>
</organism>
<sequence>MKDPHCIFPLVLQHPSRLNKGLLPRLNAQTLKDKADSYIHPRQQEGEKKGRKRGIAHALCLSLSLTPASYLHTILPPRPRKSGSRKKNSMEKDREKGTPTPSLFRPSAIYPLASVRITCLSCPFSLMQLALTHTHRTRPDH</sequence>
<dbReference type="Proteomes" id="UP001152607">
    <property type="component" value="Unassembled WGS sequence"/>
</dbReference>
<dbReference type="AlphaFoldDB" id="A0A9W4XTP8"/>
<evidence type="ECO:0000313" key="3">
    <source>
        <dbReference type="Proteomes" id="UP001152607"/>
    </source>
</evidence>
<dbReference type="EMBL" id="CAOQHR010000010">
    <property type="protein sequence ID" value="CAI6340295.1"/>
    <property type="molecule type" value="Genomic_DNA"/>
</dbReference>
<name>A0A9W4XTP8_9PLEO</name>